<keyword evidence="2" id="KW-1185">Reference proteome</keyword>
<gene>
    <name evidence="1" type="ORF">PG996_011533</name>
</gene>
<evidence type="ECO:0000313" key="1">
    <source>
        <dbReference type="EMBL" id="KAK8057596.1"/>
    </source>
</evidence>
<organism evidence="1 2">
    <name type="scientific">Apiospora saccharicola</name>
    <dbReference type="NCBI Taxonomy" id="335842"/>
    <lineage>
        <taxon>Eukaryota</taxon>
        <taxon>Fungi</taxon>
        <taxon>Dikarya</taxon>
        <taxon>Ascomycota</taxon>
        <taxon>Pezizomycotina</taxon>
        <taxon>Sordariomycetes</taxon>
        <taxon>Xylariomycetidae</taxon>
        <taxon>Amphisphaeriales</taxon>
        <taxon>Apiosporaceae</taxon>
        <taxon>Apiospora</taxon>
    </lineage>
</organism>
<reference evidence="1 2" key="1">
    <citation type="submission" date="2023-01" db="EMBL/GenBank/DDBJ databases">
        <title>Analysis of 21 Apiospora genomes using comparative genomics revels a genus with tremendous synthesis potential of carbohydrate active enzymes and secondary metabolites.</title>
        <authorList>
            <person name="Sorensen T."/>
        </authorList>
    </citation>
    <scope>NUCLEOTIDE SEQUENCE [LARGE SCALE GENOMIC DNA]</scope>
    <source>
        <strain evidence="1 2">CBS 83171</strain>
    </source>
</reference>
<evidence type="ECO:0000313" key="2">
    <source>
        <dbReference type="Proteomes" id="UP001446871"/>
    </source>
</evidence>
<sequence length="135" mass="15319">MQTETRNSFTRILGNIGRPGCVTFFSVDVLPALRSNIICRLSPQLPCRHSRSEPPQAHMTSIECWDELREFSAGNVVVRANRNWIARLAATAYLAQSAERDRRGNIRRITVCPSSVCWKCMDTYVAQHAASIYIY</sequence>
<protein>
    <submittedName>
        <fullName evidence="1">Uncharacterized protein</fullName>
    </submittedName>
</protein>
<comment type="caution">
    <text evidence="1">The sequence shown here is derived from an EMBL/GenBank/DDBJ whole genome shotgun (WGS) entry which is preliminary data.</text>
</comment>
<proteinExistence type="predicted"/>
<dbReference type="Proteomes" id="UP001446871">
    <property type="component" value="Unassembled WGS sequence"/>
</dbReference>
<dbReference type="EMBL" id="JAQQWM010000007">
    <property type="protein sequence ID" value="KAK8057596.1"/>
    <property type="molecule type" value="Genomic_DNA"/>
</dbReference>
<accession>A0ABR1UFC4</accession>
<name>A0ABR1UFC4_9PEZI</name>